<gene>
    <name evidence="1" type="primary">RvY_04212</name>
    <name evidence="1" type="synonym">RvY_04212.1</name>
    <name evidence="1" type="ORF">RvY_04212-1</name>
</gene>
<dbReference type="PANTHER" id="PTHR20875:SF0">
    <property type="entry name" value="GH12158P"/>
    <property type="match status" value="1"/>
</dbReference>
<evidence type="ECO:0000313" key="1">
    <source>
        <dbReference type="EMBL" id="GAU92081.1"/>
    </source>
</evidence>
<keyword evidence="2" id="KW-1185">Reference proteome</keyword>
<dbReference type="InterPro" id="IPR011992">
    <property type="entry name" value="EF-hand-dom_pair"/>
</dbReference>
<dbReference type="PANTHER" id="PTHR20875">
    <property type="entry name" value="EF-HAND CALCIUM-BINDING DOMAIN-CONTAINING PROTEIN 6-RELATED"/>
    <property type="match status" value="1"/>
</dbReference>
<dbReference type="AlphaFoldDB" id="A0A1D1URJ6"/>
<proteinExistence type="predicted"/>
<sequence length="381" mass="44851">MVMESFEPNLARGPYYPPRAPLLTKEDILTKPISDPDKLVHALNRLKMLVVERRMHLEQIFRVFDPHSIRYVQNVRTVSRILQLATLQVSPEECDLIIERFSDAKGFRYLEFLQAIDTQSYGQSLPTYPITVATMERWKNKRAWYPEVTPQNAYQNYQGPEAVVEKCRRKVSIDRLRVSDFFVDYDTHHRGVITRKQFRRCTTMMGFQLSPMENLILENQYVYPRDLNLLDYSKFVWDMDLVYAPKDVSEKPALIPEPYKFQKVSDRKPVSDAEVALAQEGFHKLAEKILEARIHIIPYFVDFDPWKRGGISANRFRRIINALGLDVLSEVEWRAFLKYFARASTDYFDYRAFMDKVRLSADKRERNLFDDPRMGPLKASP</sequence>
<accession>A0A1D1URJ6</accession>
<comment type="caution">
    <text evidence="1">The sequence shown here is derived from an EMBL/GenBank/DDBJ whole genome shotgun (WGS) entry which is preliminary data.</text>
</comment>
<protein>
    <recommendedName>
        <fullName evidence="3">EF-hand domain-containing protein</fullName>
    </recommendedName>
</protein>
<evidence type="ECO:0000313" key="2">
    <source>
        <dbReference type="Proteomes" id="UP000186922"/>
    </source>
</evidence>
<name>A0A1D1URJ6_RAMVA</name>
<dbReference type="Proteomes" id="UP000186922">
    <property type="component" value="Unassembled WGS sequence"/>
</dbReference>
<dbReference type="Gene3D" id="1.10.238.10">
    <property type="entry name" value="EF-hand"/>
    <property type="match status" value="2"/>
</dbReference>
<dbReference type="InterPro" id="IPR052603">
    <property type="entry name" value="EFCB6"/>
</dbReference>
<dbReference type="EMBL" id="BDGG01000002">
    <property type="protein sequence ID" value="GAU92081.1"/>
    <property type="molecule type" value="Genomic_DNA"/>
</dbReference>
<dbReference type="OrthoDB" id="272072at2759"/>
<dbReference type="SUPFAM" id="SSF47473">
    <property type="entry name" value="EF-hand"/>
    <property type="match status" value="2"/>
</dbReference>
<dbReference type="STRING" id="947166.A0A1D1URJ6"/>
<organism evidence="1 2">
    <name type="scientific">Ramazzottius varieornatus</name>
    <name type="common">Water bear</name>
    <name type="synonym">Tardigrade</name>
    <dbReference type="NCBI Taxonomy" id="947166"/>
    <lineage>
        <taxon>Eukaryota</taxon>
        <taxon>Metazoa</taxon>
        <taxon>Ecdysozoa</taxon>
        <taxon>Tardigrada</taxon>
        <taxon>Eutardigrada</taxon>
        <taxon>Parachela</taxon>
        <taxon>Hypsibioidea</taxon>
        <taxon>Ramazzottiidae</taxon>
        <taxon>Ramazzottius</taxon>
    </lineage>
</organism>
<evidence type="ECO:0008006" key="3">
    <source>
        <dbReference type="Google" id="ProtNLM"/>
    </source>
</evidence>
<reference evidence="1 2" key="1">
    <citation type="journal article" date="2016" name="Nat. Commun.">
        <title>Extremotolerant tardigrade genome and improved radiotolerance of human cultured cells by tardigrade-unique protein.</title>
        <authorList>
            <person name="Hashimoto T."/>
            <person name="Horikawa D.D."/>
            <person name="Saito Y."/>
            <person name="Kuwahara H."/>
            <person name="Kozuka-Hata H."/>
            <person name="Shin-I T."/>
            <person name="Minakuchi Y."/>
            <person name="Ohishi K."/>
            <person name="Motoyama A."/>
            <person name="Aizu T."/>
            <person name="Enomoto A."/>
            <person name="Kondo K."/>
            <person name="Tanaka S."/>
            <person name="Hara Y."/>
            <person name="Koshikawa S."/>
            <person name="Sagara H."/>
            <person name="Miura T."/>
            <person name="Yokobori S."/>
            <person name="Miyagawa K."/>
            <person name="Suzuki Y."/>
            <person name="Kubo T."/>
            <person name="Oyama M."/>
            <person name="Kohara Y."/>
            <person name="Fujiyama A."/>
            <person name="Arakawa K."/>
            <person name="Katayama T."/>
            <person name="Toyoda A."/>
            <person name="Kunieda T."/>
        </authorList>
    </citation>
    <scope>NUCLEOTIDE SEQUENCE [LARGE SCALE GENOMIC DNA]</scope>
    <source>
        <strain evidence="1 2">YOKOZUNA-1</strain>
    </source>
</reference>